<comment type="caution">
    <text evidence="13">The sequence shown here is derived from an EMBL/GenBank/DDBJ whole genome shotgun (WGS) entry which is preliminary data.</text>
</comment>
<feature type="domain" description="PIK helical" evidence="10">
    <location>
        <begin position="687"/>
        <end position="865"/>
    </location>
</feature>
<dbReference type="Gene3D" id="2.60.40.150">
    <property type="entry name" value="C2 domain"/>
    <property type="match status" value="1"/>
</dbReference>
<dbReference type="GO" id="GO:0005942">
    <property type="term" value="C:phosphatidylinositol 3-kinase complex"/>
    <property type="evidence" value="ECO:0007669"/>
    <property type="project" value="TreeGrafter"/>
</dbReference>
<comment type="similarity">
    <text evidence="5">Belongs to the PI3/PI4-kinase family.</text>
</comment>
<dbReference type="InterPro" id="IPR036940">
    <property type="entry name" value="PI3/4_kinase_cat_sf"/>
</dbReference>
<feature type="region of interest" description="Disordered" evidence="6">
    <location>
        <begin position="86"/>
        <end position="111"/>
    </location>
</feature>
<keyword evidence="2" id="KW-0547">Nucleotide-binding</keyword>
<dbReference type="InterPro" id="IPR011009">
    <property type="entry name" value="Kinase-like_dom_sf"/>
</dbReference>
<dbReference type="GO" id="GO:0043491">
    <property type="term" value="P:phosphatidylinositol 3-kinase/protein kinase B signal transduction"/>
    <property type="evidence" value="ECO:0007669"/>
    <property type="project" value="TreeGrafter"/>
</dbReference>
<evidence type="ECO:0000313" key="13">
    <source>
        <dbReference type="EMBL" id="KAF0736409.1"/>
    </source>
</evidence>
<dbReference type="InterPro" id="IPR002420">
    <property type="entry name" value="PI3K-type_C2_dom"/>
</dbReference>
<dbReference type="Pfam" id="PF07714">
    <property type="entry name" value="PK_Tyr_Ser-Thr"/>
    <property type="match status" value="1"/>
</dbReference>
<dbReference type="InterPro" id="IPR042236">
    <property type="entry name" value="PI3K_accessory_sf"/>
</dbReference>
<dbReference type="GO" id="GO:0035005">
    <property type="term" value="F:1-phosphatidylinositol-4-phosphate 3-kinase activity"/>
    <property type="evidence" value="ECO:0007669"/>
    <property type="project" value="TreeGrafter"/>
</dbReference>
<feature type="domain" description="C2 PI3K-type" evidence="12">
    <location>
        <begin position="454"/>
        <end position="632"/>
    </location>
</feature>
<proteinExistence type="inferred from homology"/>
<sequence>MWSLGMTIYEILSDGLPFRGFSPQEIEEEIQLDDGERPEDPDDLPIELHPLWEKVQECWRVDPNDRPSALEFVEFLETRYQDVLESDGASSGIGDYPVTQDEPIENPTTDDMLDIGQIAKNWRPVVGVEDSNETMALRCAIYTIYNQVRQTKIPINLDGPEFCFDNDEWLAYKTTIDAKSPVLQCVVRLPSYFHQVESQTHNRGFNRSRVITGTLIKFGEIKKRYTIRFFHLEGNLLTYYRKAPQLNGATLEENNMASLVMGVTNLFEVSALYPHESAPWTFELVTTTRTWILAAESEQDYLMWIEAICRLAPFYSINAKYRRMFQLTNPDITAAQEIRLVLLSSYTVEGALEHIFDHVSSVAKTVARNYKDYALKITGARSYLFDLQQKLCSYQHVRSCVFPKRTLRLTLVLRSELRGPELLKALSLPQRSFDDKINSPSPDIKGQIAKSCDFGIPLRFSINRVVNIPSFVMIMKESKKLLERRPLTHGHCIVKVELFNGGVLIDAPIETNPARLKPALGQTLSALWDTSRSYETKLRLNSIPKSARIVLTLYGVKVNSWGIVSSSMRERILSTGMNMFDSHGFLTQGDQYIQLTADMSKYDCGAVPHAVDENKPLIHIKFASHDAQVGFNWSSSLDITSPQENKFYALDAQLRESKQGNLIRSDSRGVNFKNFVNKFKFSKSSSSISDQSLSRSSSINFRDYFVENPLGNYTPNEKKMMWTSRHEFVDYFNALPHVLSCVNWSNPNQVNEILGMLPLWSPPSHPAAYIRLLDKEFANEGLREFALQKISTMADATFSCFLPQLVQALKHENHHVSPLAKLLMARAIKNPNQIGFDLFWAIKAEAHSPQYRERFGVLLITYTEICSPQFRSILEVQDKLFSETGELVSIARMVKHFYQTGKTKEEIHSAMRERHAKLNDILPPSLLLPLDSTIEVGKIAVQKCKITNFSHAPLWLEFDNAEEGGDPVVIIFRSDEDVRQECLVLQLIRLMDELWRDLGKDYAIEPYKCVSTGPTTGIVQVFRHSVTRAAIQRRIGGMIAWKDDRSIMSWISANNGDSHSYMTAVELFLRSCAGYCVATYVLGVGERNNANIMMTKEGRFFHVALRNFLDHPKNLVSYDASPSGLDS</sequence>
<dbReference type="InterPro" id="IPR000341">
    <property type="entry name" value="PI3K_Ras-bd_dom"/>
</dbReference>
<dbReference type="InterPro" id="IPR035892">
    <property type="entry name" value="C2_domain_sf"/>
</dbReference>
<dbReference type="InterPro" id="IPR029071">
    <property type="entry name" value="Ubiquitin-like_domsf"/>
</dbReference>
<dbReference type="InterPro" id="IPR011993">
    <property type="entry name" value="PH-like_dom_sf"/>
</dbReference>
<dbReference type="InterPro" id="IPR000719">
    <property type="entry name" value="Prot_kinase_dom"/>
</dbReference>
<dbReference type="VEuPathDB" id="FungiDB:AeMF1_014638"/>
<dbReference type="PROSITE" id="PS51545">
    <property type="entry name" value="PIK_HELICAL"/>
    <property type="match status" value="1"/>
</dbReference>
<dbReference type="VEuPathDB" id="FungiDB:AeMF1_014639"/>
<dbReference type="Gene3D" id="1.10.510.10">
    <property type="entry name" value="Transferase(Phosphotransferase) domain 1"/>
    <property type="match status" value="1"/>
</dbReference>
<dbReference type="PANTHER" id="PTHR10048:SF14">
    <property type="entry name" value="LD28067P"/>
    <property type="match status" value="1"/>
</dbReference>
<evidence type="ECO:0000313" key="14">
    <source>
        <dbReference type="Proteomes" id="UP000481153"/>
    </source>
</evidence>
<keyword evidence="4" id="KW-0067">ATP-binding</keyword>
<dbReference type="InterPro" id="IPR001263">
    <property type="entry name" value="PI3K_accessory_dom"/>
</dbReference>
<name>A0A6G0X8S6_9STRA</name>
<dbReference type="Pfam" id="PF00454">
    <property type="entry name" value="PI3_PI4_kinase"/>
    <property type="match status" value="1"/>
</dbReference>
<dbReference type="SMART" id="SM00146">
    <property type="entry name" value="PI3Kc"/>
    <property type="match status" value="1"/>
</dbReference>
<dbReference type="SUPFAM" id="SSF54236">
    <property type="entry name" value="Ubiquitin-like"/>
    <property type="match status" value="1"/>
</dbReference>
<evidence type="ECO:0000259" key="11">
    <source>
        <dbReference type="PROSITE" id="PS51546"/>
    </source>
</evidence>
<evidence type="ECO:0000256" key="3">
    <source>
        <dbReference type="ARBA" id="ARBA00022777"/>
    </source>
</evidence>
<dbReference type="InterPro" id="IPR001849">
    <property type="entry name" value="PH_domain"/>
</dbReference>
<keyword evidence="3" id="KW-0418">Kinase</keyword>
<dbReference type="Pfam" id="PF00792">
    <property type="entry name" value="PI3K_C2"/>
    <property type="match status" value="1"/>
</dbReference>
<dbReference type="EMBL" id="VJMJ01000089">
    <property type="protein sequence ID" value="KAF0736409.1"/>
    <property type="molecule type" value="Genomic_DNA"/>
</dbReference>
<dbReference type="GO" id="GO:0005524">
    <property type="term" value="F:ATP binding"/>
    <property type="evidence" value="ECO:0007669"/>
    <property type="project" value="UniProtKB-KW"/>
</dbReference>
<evidence type="ECO:0000259" key="10">
    <source>
        <dbReference type="PROSITE" id="PS51545"/>
    </source>
</evidence>
<feature type="domain" description="PI3K/PI4K catalytic" evidence="9">
    <location>
        <begin position="940"/>
        <end position="1127"/>
    </location>
</feature>
<evidence type="ECO:0000259" key="9">
    <source>
        <dbReference type="PROSITE" id="PS50290"/>
    </source>
</evidence>
<dbReference type="Pfam" id="PF00613">
    <property type="entry name" value="PI3Ka"/>
    <property type="match status" value="1"/>
</dbReference>
<dbReference type="SUPFAM" id="SSF50729">
    <property type="entry name" value="PH domain-like"/>
    <property type="match status" value="1"/>
</dbReference>
<dbReference type="SMART" id="SM00233">
    <property type="entry name" value="PH"/>
    <property type="match status" value="1"/>
</dbReference>
<dbReference type="PANTHER" id="PTHR10048">
    <property type="entry name" value="PHOSPHATIDYLINOSITOL KINASE"/>
    <property type="match status" value="1"/>
</dbReference>
<dbReference type="InterPro" id="IPR016024">
    <property type="entry name" value="ARM-type_fold"/>
</dbReference>
<dbReference type="PROSITE" id="PS50290">
    <property type="entry name" value="PI3_4_KINASE_3"/>
    <property type="match status" value="1"/>
</dbReference>
<feature type="domain" description="Protein kinase" evidence="8">
    <location>
        <begin position="1"/>
        <end position="84"/>
    </location>
</feature>
<feature type="domain" description="PH" evidence="7">
    <location>
        <begin position="208"/>
        <end position="313"/>
    </location>
</feature>
<evidence type="ECO:0000259" key="7">
    <source>
        <dbReference type="PROSITE" id="PS50003"/>
    </source>
</evidence>
<dbReference type="Gene3D" id="3.10.20.770">
    <property type="match status" value="1"/>
</dbReference>
<evidence type="ECO:0000259" key="12">
    <source>
        <dbReference type="PROSITE" id="PS51547"/>
    </source>
</evidence>
<protein>
    <submittedName>
        <fullName evidence="13">Uncharacterized protein</fullName>
    </submittedName>
</protein>
<dbReference type="GO" id="GO:0016303">
    <property type="term" value="F:1-phosphatidylinositol-3-kinase activity"/>
    <property type="evidence" value="ECO:0007669"/>
    <property type="project" value="TreeGrafter"/>
</dbReference>
<dbReference type="Gene3D" id="1.25.40.70">
    <property type="entry name" value="Phosphatidylinositol 3-kinase, accessory domain (PIK)"/>
    <property type="match status" value="1"/>
</dbReference>
<organism evidence="13 14">
    <name type="scientific">Aphanomyces euteiches</name>
    <dbReference type="NCBI Taxonomy" id="100861"/>
    <lineage>
        <taxon>Eukaryota</taxon>
        <taxon>Sar</taxon>
        <taxon>Stramenopiles</taxon>
        <taxon>Oomycota</taxon>
        <taxon>Saprolegniomycetes</taxon>
        <taxon>Saprolegniales</taxon>
        <taxon>Verrucalvaceae</taxon>
        <taxon>Aphanomyces</taxon>
    </lineage>
</organism>
<gene>
    <name evidence="13" type="ORF">Ae201684_007428</name>
</gene>
<evidence type="ECO:0000256" key="5">
    <source>
        <dbReference type="PROSITE-ProRule" id="PRU00880"/>
    </source>
</evidence>
<dbReference type="PROSITE" id="PS51547">
    <property type="entry name" value="C2_PI3K"/>
    <property type="match status" value="1"/>
</dbReference>
<dbReference type="Proteomes" id="UP000481153">
    <property type="component" value="Unassembled WGS sequence"/>
</dbReference>
<dbReference type="SUPFAM" id="SSF56112">
    <property type="entry name" value="Protein kinase-like (PK-like)"/>
    <property type="match status" value="2"/>
</dbReference>
<feature type="domain" description="PI3K-RBD" evidence="11">
    <location>
        <begin position="318"/>
        <end position="413"/>
    </location>
</feature>
<keyword evidence="1" id="KW-0808">Transferase</keyword>
<dbReference type="Pfam" id="PF00794">
    <property type="entry name" value="PI3K_rbd"/>
    <property type="match status" value="1"/>
</dbReference>
<dbReference type="GO" id="GO:0016477">
    <property type="term" value="P:cell migration"/>
    <property type="evidence" value="ECO:0007669"/>
    <property type="project" value="TreeGrafter"/>
</dbReference>
<dbReference type="Gene3D" id="2.30.29.30">
    <property type="entry name" value="Pleckstrin-homology domain (PH domain)/Phosphotyrosine-binding domain (PTB)"/>
    <property type="match status" value="1"/>
</dbReference>
<dbReference type="GO" id="GO:0048015">
    <property type="term" value="P:phosphatidylinositol-mediated signaling"/>
    <property type="evidence" value="ECO:0007669"/>
    <property type="project" value="TreeGrafter"/>
</dbReference>
<dbReference type="SUPFAM" id="SSF48371">
    <property type="entry name" value="ARM repeat"/>
    <property type="match status" value="1"/>
</dbReference>
<dbReference type="InterPro" id="IPR001245">
    <property type="entry name" value="Ser-Thr/Tyr_kinase_cat_dom"/>
</dbReference>
<dbReference type="PROSITE" id="PS50011">
    <property type="entry name" value="PROTEIN_KINASE_DOM"/>
    <property type="match status" value="1"/>
</dbReference>
<evidence type="ECO:0000259" key="8">
    <source>
        <dbReference type="PROSITE" id="PS50011"/>
    </source>
</evidence>
<keyword evidence="14" id="KW-1185">Reference proteome</keyword>
<dbReference type="GO" id="GO:0005737">
    <property type="term" value="C:cytoplasm"/>
    <property type="evidence" value="ECO:0007669"/>
    <property type="project" value="UniProtKB-ARBA"/>
</dbReference>
<dbReference type="AlphaFoldDB" id="A0A6G0X8S6"/>
<accession>A0A6G0X8S6</accession>
<dbReference type="InterPro" id="IPR000403">
    <property type="entry name" value="PI3/4_kinase_cat_dom"/>
</dbReference>
<dbReference type="PROSITE" id="PS51546">
    <property type="entry name" value="PI3K_RBD"/>
    <property type="match status" value="1"/>
</dbReference>
<evidence type="ECO:0000256" key="1">
    <source>
        <dbReference type="ARBA" id="ARBA00022679"/>
    </source>
</evidence>
<dbReference type="GO" id="GO:0004672">
    <property type="term" value="F:protein kinase activity"/>
    <property type="evidence" value="ECO:0007669"/>
    <property type="project" value="InterPro"/>
</dbReference>
<dbReference type="GO" id="GO:0005886">
    <property type="term" value="C:plasma membrane"/>
    <property type="evidence" value="ECO:0007669"/>
    <property type="project" value="TreeGrafter"/>
</dbReference>
<dbReference type="InterPro" id="IPR015433">
    <property type="entry name" value="PI3/4_kinase"/>
</dbReference>
<evidence type="ECO:0000256" key="6">
    <source>
        <dbReference type="SAM" id="MobiDB-lite"/>
    </source>
</evidence>
<dbReference type="Gene3D" id="1.10.1070.11">
    <property type="entry name" value="Phosphatidylinositol 3-/4-kinase, catalytic domain"/>
    <property type="match status" value="1"/>
</dbReference>
<dbReference type="Gene3D" id="3.30.1010.10">
    <property type="entry name" value="Phosphatidylinositol 3-kinase Catalytic Subunit, Chain A, domain 4"/>
    <property type="match status" value="1"/>
</dbReference>
<reference evidence="13 14" key="1">
    <citation type="submission" date="2019-07" db="EMBL/GenBank/DDBJ databases">
        <title>Genomics analysis of Aphanomyces spp. identifies a new class of oomycete effector associated with host adaptation.</title>
        <authorList>
            <person name="Gaulin E."/>
        </authorList>
    </citation>
    <scope>NUCLEOTIDE SEQUENCE [LARGE SCALE GENOMIC DNA]</scope>
    <source>
        <strain evidence="13 14">ATCC 201684</strain>
    </source>
</reference>
<evidence type="ECO:0000256" key="2">
    <source>
        <dbReference type="ARBA" id="ARBA00022741"/>
    </source>
</evidence>
<dbReference type="SMART" id="SM00145">
    <property type="entry name" value="PI3Ka"/>
    <property type="match status" value="1"/>
</dbReference>
<evidence type="ECO:0000256" key="4">
    <source>
        <dbReference type="ARBA" id="ARBA00022840"/>
    </source>
</evidence>
<dbReference type="Pfam" id="PF00169">
    <property type="entry name" value="PH"/>
    <property type="match status" value="1"/>
</dbReference>
<dbReference type="PROSITE" id="PS50003">
    <property type="entry name" value="PH_DOMAIN"/>
    <property type="match status" value="1"/>
</dbReference>